<evidence type="ECO:0000313" key="2">
    <source>
        <dbReference type="Proteomes" id="UP000698800"/>
    </source>
</evidence>
<dbReference type="EMBL" id="JAGHQL010000149">
    <property type="protein sequence ID" value="KAH0537353.1"/>
    <property type="molecule type" value="Genomic_DNA"/>
</dbReference>
<evidence type="ECO:0000313" key="1">
    <source>
        <dbReference type="EMBL" id="KAH0537353.1"/>
    </source>
</evidence>
<dbReference type="OrthoDB" id="5086500at2759"/>
<comment type="caution">
    <text evidence="1">The sequence shown here is derived from an EMBL/GenBank/DDBJ whole genome shotgun (WGS) entry which is preliminary data.</text>
</comment>
<dbReference type="Proteomes" id="UP000698800">
    <property type="component" value="Unassembled WGS sequence"/>
</dbReference>
<sequence>MSDVVHPETFCLSVEPGSMLADEDPLHIQTHEVRSCLITTSLEHAHWGNFQGQESLFIKYCFDFVPYPGVRFKSISVRIKFEKHTPGPKYRSRLTSTTTSKTIPALLTYGPKSWTGEAVSRNTKHEIGVDIGGKEIGDQRDAQVKLYSTRMSPMTVAWNLEENDITHAGTPNHFEVAMIVRSGGEEVEALVRFEMRLSRNLHPLSWVDGHAAKNDSLVFRKGWEVGKHVSGLDAMELDNFQLAAFIKQEWDPLRPVVDGKKEESGRDITQKNTGTGRVFRVTKVPSTFKESDVQKILCPQSPATALVGSLAPDADSFDSGSYQVATVTFEPLNPPFIDLQPDRPMQCNHENTTGQSGAITVDCSFLGLTTLASPSSKSEIIMDVIAVTGLNGHPFASWKERDGRFMWLRDGLPQALLGTRIMTYGYNSRLYGSASFASISSYGKSLFADVVSARATPKERCGPK</sequence>
<name>A0A9P8I2U5_9PEZI</name>
<keyword evidence="2" id="KW-1185">Reference proteome</keyword>
<dbReference type="AlphaFoldDB" id="A0A9P8I2U5"/>
<organism evidence="1 2">
    <name type="scientific">Glutinoglossum americanum</name>
    <dbReference type="NCBI Taxonomy" id="1670608"/>
    <lineage>
        <taxon>Eukaryota</taxon>
        <taxon>Fungi</taxon>
        <taxon>Dikarya</taxon>
        <taxon>Ascomycota</taxon>
        <taxon>Pezizomycotina</taxon>
        <taxon>Geoglossomycetes</taxon>
        <taxon>Geoglossales</taxon>
        <taxon>Geoglossaceae</taxon>
        <taxon>Glutinoglossum</taxon>
    </lineage>
</organism>
<gene>
    <name evidence="1" type="ORF">FGG08_005832</name>
</gene>
<proteinExistence type="predicted"/>
<reference evidence="1" key="1">
    <citation type="submission" date="2021-03" db="EMBL/GenBank/DDBJ databases">
        <title>Comparative genomics and phylogenomic investigation of the class Geoglossomycetes provide insights into ecological specialization and systematics.</title>
        <authorList>
            <person name="Melie T."/>
            <person name="Pirro S."/>
            <person name="Miller A.N."/>
            <person name="Quandt A."/>
        </authorList>
    </citation>
    <scope>NUCLEOTIDE SEQUENCE</scope>
    <source>
        <strain evidence="1">GBOQ0MN5Z8</strain>
    </source>
</reference>
<accession>A0A9P8I2U5</accession>
<protein>
    <submittedName>
        <fullName evidence="1">Uncharacterized protein</fullName>
    </submittedName>
</protein>